<keyword evidence="5" id="KW-0067">ATP-binding</keyword>
<evidence type="ECO:0000256" key="8">
    <source>
        <dbReference type="RuleBase" id="RU363090"/>
    </source>
</evidence>
<feature type="compositionally biased region" description="Basic and acidic residues" evidence="9">
    <location>
        <begin position="323"/>
        <end position="355"/>
    </location>
</feature>
<comment type="catalytic activity">
    <reaction evidence="6">
        <text>1D-myo-inositol 1,4,5-trisphosphate + 2 ATP = 1D-myo-inositol 1,3,4,5,6-pentakisphosphate + 2 ADP + 2 H(+)</text>
        <dbReference type="Rhea" id="RHEA:32359"/>
        <dbReference type="ChEBI" id="CHEBI:15378"/>
        <dbReference type="ChEBI" id="CHEBI:30616"/>
        <dbReference type="ChEBI" id="CHEBI:57733"/>
        <dbReference type="ChEBI" id="CHEBI:203600"/>
        <dbReference type="ChEBI" id="CHEBI:456216"/>
        <dbReference type="EC" id="2.7.1.151"/>
    </reaction>
</comment>
<evidence type="ECO:0000256" key="9">
    <source>
        <dbReference type="SAM" id="MobiDB-lite"/>
    </source>
</evidence>
<dbReference type="Gene3D" id="3.30.470.160">
    <property type="entry name" value="Inositol polyphosphate kinase"/>
    <property type="match status" value="1"/>
</dbReference>
<evidence type="ECO:0000256" key="7">
    <source>
        <dbReference type="ARBA" id="ARBA00036525"/>
    </source>
</evidence>
<protein>
    <recommendedName>
        <fullName evidence="8">Kinase</fullName>
        <ecNumber evidence="8">2.7.-.-</ecNumber>
    </recommendedName>
</protein>
<dbReference type="AlphaFoldDB" id="A0A7S3G712"/>
<organism evidence="10">
    <name type="scientific">Palpitomonas bilix</name>
    <dbReference type="NCBI Taxonomy" id="652834"/>
    <lineage>
        <taxon>Eukaryota</taxon>
        <taxon>Eukaryota incertae sedis</taxon>
    </lineage>
</organism>
<feature type="region of interest" description="Disordered" evidence="9">
    <location>
        <begin position="198"/>
        <end position="237"/>
    </location>
</feature>
<comment type="similarity">
    <text evidence="1 8">Belongs to the inositol phosphokinase (IPK) family.</text>
</comment>
<dbReference type="GO" id="GO:0005634">
    <property type="term" value="C:nucleus"/>
    <property type="evidence" value="ECO:0007669"/>
    <property type="project" value="TreeGrafter"/>
</dbReference>
<dbReference type="GO" id="GO:0005524">
    <property type="term" value="F:ATP binding"/>
    <property type="evidence" value="ECO:0007669"/>
    <property type="project" value="UniProtKB-KW"/>
</dbReference>
<keyword evidence="2 8" id="KW-0808">Transferase</keyword>
<proteinExistence type="inferred from homology"/>
<reference evidence="10" key="1">
    <citation type="submission" date="2021-01" db="EMBL/GenBank/DDBJ databases">
        <authorList>
            <person name="Corre E."/>
            <person name="Pelletier E."/>
            <person name="Niang G."/>
            <person name="Scheremetjew M."/>
            <person name="Finn R."/>
            <person name="Kale V."/>
            <person name="Holt S."/>
            <person name="Cochrane G."/>
            <person name="Meng A."/>
            <person name="Brown T."/>
            <person name="Cohen L."/>
        </authorList>
    </citation>
    <scope>NUCLEOTIDE SEQUENCE</scope>
    <source>
        <strain evidence="10">NIES-2562</strain>
    </source>
</reference>
<name>A0A7S3G712_9EUKA</name>
<dbReference type="SUPFAM" id="SSF56104">
    <property type="entry name" value="SAICAR synthase-like"/>
    <property type="match status" value="1"/>
</dbReference>
<feature type="compositionally biased region" description="Low complexity" evidence="9">
    <location>
        <begin position="198"/>
        <end position="221"/>
    </location>
</feature>
<evidence type="ECO:0000256" key="3">
    <source>
        <dbReference type="ARBA" id="ARBA00022741"/>
    </source>
</evidence>
<sequence>MEANKHEMFEHSVGGRSLSGGMHAMFVADGHLLKPFPDRGRGDREHSFYELVWGVRDDDPFRGDPPPAAPSRVRREVSRKALQKVVPKYFGKRKIGDQVFIEIEDKTQQFRLPSVMDIKLGSRGWGANASEERVKAHIAKCIEQAKMGFRYIGIKKYDSSGRVCVQRGKDFGKSRVAATKHDGLKLFFSHPLVDASINTSSSSSTGTSKATSSSSSNSRSNGEARRKEATVGDGVCEEEGSGDITQLDVRLLSKFRRKLVEMMNWFRQQSMFWFFDASLLVLLESDPTAPVDDDDGLPRLELCLIDFVHAILVGTEEYEREMHDVREVREEDTTAKEGRKEGEERESKRQGEEGKRRKTNTGKRGCGVDGDFPSTDDPQNWARMANKICEEDEVDGCDRHTLNSFYCLLETVDTLLYAEAEGKHAENTGV</sequence>
<evidence type="ECO:0000256" key="2">
    <source>
        <dbReference type="ARBA" id="ARBA00022679"/>
    </source>
</evidence>
<keyword evidence="4 8" id="KW-0418">Kinase</keyword>
<dbReference type="GO" id="GO:0051765">
    <property type="term" value="F:inositol tetrakisphosphate kinase activity"/>
    <property type="evidence" value="ECO:0007669"/>
    <property type="project" value="TreeGrafter"/>
</dbReference>
<evidence type="ECO:0000256" key="5">
    <source>
        <dbReference type="ARBA" id="ARBA00022840"/>
    </source>
</evidence>
<evidence type="ECO:0000256" key="1">
    <source>
        <dbReference type="ARBA" id="ARBA00007374"/>
    </source>
</evidence>
<keyword evidence="3" id="KW-0547">Nucleotide-binding</keyword>
<evidence type="ECO:0000256" key="6">
    <source>
        <dbReference type="ARBA" id="ARBA00036164"/>
    </source>
</evidence>
<dbReference type="EC" id="2.7.-.-" evidence="8"/>
<evidence type="ECO:0000256" key="4">
    <source>
        <dbReference type="ARBA" id="ARBA00022777"/>
    </source>
</evidence>
<comment type="catalytic activity">
    <reaction evidence="7">
        <text>1D-myo-inositol 1,3,4,6-tetrakisphosphate + ATP = 1D-myo-inositol 1,3,4,5,6-pentakisphosphate + ADP + H(+)</text>
        <dbReference type="Rhea" id="RHEA:12717"/>
        <dbReference type="ChEBI" id="CHEBI:15378"/>
        <dbReference type="ChEBI" id="CHEBI:30616"/>
        <dbReference type="ChEBI" id="CHEBI:57660"/>
        <dbReference type="ChEBI" id="CHEBI:57733"/>
        <dbReference type="ChEBI" id="CHEBI:456216"/>
        <dbReference type="EC" id="2.7.1.140"/>
    </reaction>
</comment>
<dbReference type="GO" id="GO:0008440">
    <property type="term" value="F:inositol-1,4,5-trisphosphate 3-kinase activity"/>
    <property type="evidence" value="ECO:0007669"/>
    <property type="project" value="TreeGrafter"/>
</dbReference>
<feature type="region of interest" description="Disordered" evidence="9">
    <location>
        <begin position="323"/>
        <end position="379"/>
    </location>
</feature>
<dbReference type="GO" id="GO:0032958">
    <property type="term" value="P:inositol phosphate biosynthetic process"/>
    <property type="evidence" value="ECO:0007669"/>
    <property type="project" value="InterPro"/>
</dbReference>
<evidence type="ECO:0000313" key="10">
    <source>
        <dbReference type="EMBL" id="CAE0253713.1"/>
    </source>
</evidence>
<dbReference type="PANTHER" id="PTHR12400">
    <property type="entry name" value="INOSITOL POLYPHOSPHATE KINASE"/>
    <property type="match status" value="1"/>
</dbReference>
<accession>A0A7S3G712</accession>
<dbReference type="EMBL" id="HBIB01024299">
    <property type="protein sequence ID" value="CAE0253713.1"/>
    <property type="molecule type" value="Transcribed_RNA"/>
</dbReference>
<gene>
    <name evidence="10" type="ORF">PBIL07802_LOCUS15948</name>
</gene>
<dbReference type="PANTHER" id="PTHR12400:SF51">
    <property type="entry name" value="INOSITOL POLYPHOSPHATE MULTIKINASE"/>
    <property type="match status" value="1"/>
</dbReference>
<dbReference type="GO" id="GO:0005737">
    <property type="term" value="C:cytoplasm"/>
    <property type="evidence" value="ECO:0007669"/>
    <property type="project" value="TreeGrafter"/>
</dbReference>
<dbReference type="InterPro" id="IPR005522">
    <property type="entry name" value="IPK"/>
</dbReference>
<dbReference type="InterPro" id="IPR038286">
    <property type="entry name" value="IPK_sf"/>
</dbReference>
<dbReference type="Pfam" id="PF03770">
    <property type="entry name" value="IPK"/>
    <property type="match status" value="2"/>
</dbReference>